<dbReference type="OrthoDB" id="9766163at2"/>
<dbReference type="AlphaFoldDB" id="A0A2T4TZ44"/>
<dbReference type="InterPro" id="IPR051608">
    <property type="entry name" value="RQC_Subunit_NEMF"/>
</dbReference>
<dbReference type="PANTHER" id="PTHR15239:SF6">
    <property type="entry name" value="RIBOSOME QUALITY CONTROL COMPLEX SUBUNIT NEMF"/>
    <property type="match status" value="1"/>
</dbReference>
<proteinExistence type="predicted"/>
<evidence type="ECO:0000256" key="1">
    <source>
        <dbReference type="SAM" id="MobiDB-lite"/>
    </source>
</evidence>
<dbReference type="GO" id="GO:0000049">
    <property type="term" value="F:tRNA binding"/>
    <property type="evidence" value="ECO:0007669"/>
    <property type="project" value="TreeGrafter"/>
</dbReference>
<feature type="compositionally biased region" description="Basic and acidic residues" evidence="1">
    <location>
        <begin position="459"/>
        <end position="472"/>
    </location>
</feature>
<dbReference type="Pfam" id="PF05833">
    <property type="entry name" value="NFACT_N"/>
    <property type="match status" value="1"/>
</dbReference>
<dbReference type="InterPro" id="IPR008532">
    <property type="entry name" value="NFACT_RNA-bd"/>
</dbReference>
<dbReference type="RefSeq" id="WP_107561771.1">
    <property type="nucleotide sequence ID" value="NZ_NVQC01000016.1"/>
</dbReference>
<dbReference type="Proteomes" id="UP000241436">
    <property type="component" value="Unassembled WGS sequence"/>
</dbReference>
<accession>A0A2T4TZ44</accession>
<sequence length="599" mass="65402">MDAFCLAAIIQELQAILPGARISRLQQLDRWSLLLVFHRGRGQEGLLLSVEPGAPRVELLSPPRKPSVSSSRFGDFVASKTKEALIEAVEQVGLDRITAIEMSGGPLPGSTRLTTGEAAMTLYVEMLGPASNFILVDRVTGTVIDRLRSTSGRTRGKTPEPGEPYQSPFDCSRVDPRCVKEDEFQELVRPRLAEGVEPARALATCFTGFSSLMATELVARSGLSTLAPLDEQARALWKPFRDLMGRVATASFKPRLIIGSNGESAGIAAFPLITVADNHQVPYSTMAEALAAYHGSRDQVERPQTILAGLLRRLQSEISAAERLSASLGQEATLYREGELHARKGQLLLANRAGIRRGEQTVELVDYADPGTQLLRIELDPACSIEENAKRYFALHRKAKRGGGIVEKRLEEATRRLATLRSLVQEAETAKDVGELQRIDAALARVARRRPIQGPAASRVRESEGPEPRTFRSSDGLAILVGKSGAGNDHLTWRLARPHDLWLHAQGIPGSHVLVRLAKGKQTPPRTLCEAAQLAAYYSRARGQVKVPVDYALRKFLRKPKAAAPGAALLSREKTITVRPEADLVRRLHAAEDALRTEG</sequence>
<protein>
    <recommendedName>
        <fullName evidence="2">NFACT RNA-binding domain-containing protein</fullName>
    </recommendedName>
</protein>
<organism evidence="3 4">
    <name type="scientific">Candidatus Methylomirabilis limnetica</name>
    <dbReference type="NCBI Taxonomy" id="2033718"/>
    <lineage>
        <taxon>Bacteria</taxon>
        <taxon>Candidatus Methylomirabilota</taxon>
        <taxon>Candidatus Methylomirabilia</taxon>
        <taxon>Candidatus Methylomirabilales</taxon>
        <taxon>Candidatus Methylomirabilaceae</taxon>
        <taxon>Candidatus Methylomirabilis</taxon>
    </lineage>
</organism>
<dbReference type="EMBL" id="NVQC01000016">
    <property type="protein sequence ID" value="PTL36399.1"/>
    <property type="molecule type" value="Genomic_DNA"/>
</dbReference>
<evidence type="ECO:0000313" key="4">
    <source>
        <dbReference type="Proteomes" id="UP000241436"/>
    </source>
</evidence>
<feature type="domain" description="NFACT RNA-binding" evidence="2">
    <location>
        <begin position="470"/>
        <end position="552"/>
    </location>
</feature>
<dbReference type="Pfam" id="PF05670">
    <property type="entry name" value="NFACT-R_1"/>
    <property type="match status" value="1"/>
</dbReference>
<gene>
    <name evidence="3" type="ORF">CLG94_05055</name>
</gene>
<keyword evidence="4" id="KW-1185">Reference proteome</keyword>
<dbReference type="GO" id="GO:1990112">
    <property type="term" value="C:RQC complex"/>
    <property type="evidence" value="ECO:0007669"/>
    <property type="project" value="TreeGrafter"/>
</dbReference>
<evidence type="ECO:0000313" key="3">
    <source>
        <dbReference type="EMBL" id="PTL36399.1"/>
    </source>
</evidence>
<dbReference type="PANTHER" id="PTHR15239">
    <property type="entry name" value="NUCLEAR EXPORT MEDIATOR FACTOR NEMF"/>
    <property type="match status" value="1"/>
</dbReference>
<feature type="region of interest" description="Disordered" evidence="1">
    <location>
        <begin position="453"/>
        <end position="472"/>
    </location>
</feature>
<reference evidence="4" key="2">
    <citation type="journal article" date="2018" name="Environ. Microbiol.">
        <title>Bloom of a denitrifying methanotroph, 'Candidatus Methylomirabilis limnetica', in a deep stratified lake.</title>
        <authorList>
            <person name="Graf J.S."/>
            <person name="Mayr M.J."/>
            <person name="Marchant H.K."/>
            <person name="Tienken D."/>
            <person name="Hach P.F."/>
            <person name="Brand A."/>
            <person name="Schubert C.J."/>
            <person name="Kuypers M.M."/>
            <person name="Milucka J."/>
        </authorList>
    </citation>
    <scope>NUCLEOTIDE SEQUENCE [LARGE SCALE GENOMIC DNA]</scope>
    <source>
        <strain evidence="4">Zug</strain>
    </source>
</reference>
<reference evidence="3 4" key="1">
    <citation type="submission" date="2017-09" db="EMBL/GenBank/DDBJ databases">
        <title>Bloom of a denitrifying methanotroph, Candidatus Methylomirabilis limnetica, in a deep stratified lake.</title>
        <authorList>
            <person name="Graf J.S."/>
            <person name="Marchant H.K."/>
            <person name="Tienken D."/>
            <person name="Hach P.F."/>
            <person name="Brand A."/>
            <person name="Schubert C.J."/>
            <person name="Kuypers M.M."/>
            <person name="Milucka J."/>
        </authorList>
    </citation>
    <scope>NUCLEOTIDE SEQUENCE [LARGE SCALE GENOMIC DNA]</scope>
    <source>
        <strain evidence="3 4">Zug</strain>
    </source>
</reference>
<dbReference type="Gene3D" id="2.30.310.10">
    <property type="entry name" value="ibrinogen binding protein from staphylococcus aureus domain"/>
    <property type="match status" value="1"/>
</dbReference>
<feature type="region of interest" description="Disordered" evidence="1">
    <location>
        <begin position="148"/>
        <end position="170"/>
    </location>
</feature>
<dbReference type="GO" id="GO:0072344">
    <property type="term" value="P:rescue of stalled ribosome"/>
    <property type="evidence" value="ECO:0007669"/>
    <property type="project" value="TreeGrafter"/>
</dbReference>
<comment type="caution">
    <text evidence="3">The sequence shown here is derived from an EMBL/GenBank/DDBJ whole genome shotgun (WGS) entry which is preliminary data.</text>
</comment>
<dbReference type="GO" id="GO:0043023">
    <property type="term" value="F:ribosomal large subunit binding"/>
    <property type="evidence" value="ECO:0007669"/>
    <property type="project" value="TreeGrafter"/>
</dbReference>
<name>A0A2T4TZ44_9BACT</name>
<evidence type="ECO:0000259" key="2">
    <source>
        <dbReference type="Pfam" id="PF05670"/>
    </source>
</evidence>